<name>A0AAU8B1D2_9CAUD</name>
<accession>A0AAU8B1D2</accession>
<protein>
    <submittedName>
        <fullName evidence="1">Tail completion protein</fullName>
    </submittedName>
</protein>
<dbReference type="EMBL" id="PP511597">
    <property type="protein sequence ID" value="XCD05819.1"/>
    <property type="molecule type" value="Genomic_DNA"/>
</dbReference>
<proteinExistence type="predicted"/>
<evidence type="ECO:0000313" key="1">
    <source>
        <dbReference type="EMBL" id="XCD05819.1"/>
    </source>
</evidence>
<reference evidence="1" key="1">
    <citation type="submission" date="2024-03" db="EMBL/GenBank/DDBJ databases">
        <title>Diverse circular DNA viruses in blood, oral, and fecal samples of captive lemurs.</title>
        <authorList>
            <person name="Paietta E.N."/>
            <person name="Kraberger S."/>
            <person name="Lund M.C."/>
            <person name="Custer J.M."/>
            <person name="Vargas K.M."/>
            <person name="Ehmke E.E."/>
            <person name="Yoder A.D."/>
            <person name="Varsani A."/>
        </authorList>
    </citation>
    <scope>NUCLEOTIDE SEQUENCE</scope>
    <source>
        <strain evidence="1">Duke_24SF_91</strain>
    </source>
</reference>
<organism evidence="1">
    <name type="scientific">Dulem virus 32</name>
    <dbReference type="NCBI Taxonomy" id="3145750"/>
    <lineage>
        <taxon>Viruses</taxon>
        <taxon>Duplodnaviria</taxon>
        <taxon>Heunggongvirae</taxon>
        <taxon>Uroviricota</taxon>
        <taxon>Caudoviricetes</taxon>
    </lineage>
</organism>
<sequence>MTAPLLGDVIPELIRILAPLGVPVVPLVPAKRPPELVRVTPAGGDAEGPWLARPIVTVEVWAGTPKRARYLAQQARDLILDAAETSDLIHDAEATMPVFLPDPDTPIQRAVFTTQLVII</sequence>